<protein>
    <submittedName>
        <fullName evidence="1">Heat shock 70 kDa protein 12A</fullName>
    </submittedName>
</protein>
<reference evidence="1" key="1">
    <citation type="journal article" date="2012" name="Nature">
        <title>The oyster genome reveals stress adaptation and complexity of shell formation.</title>
        <authorList>
            <person name="Zhang G."/>
            <person name="Fang X."/>
            <person name="Guo X."/>
            <person name="Li L."/>
            <person name="Luo R."/>
            <person name="Xu F."/>
            <person name="Yang P."/>
            <person name="Zhang L."/>
            <person name="Wang X."/>
            <person name="Qi H."/>
            <person name="Xiong Z."/>
            <person name="Que H."/>
            <person name="Xie Y."/>
            <person name="Holland P.W."/>
            <person name="Paps J."/>
            <person name="Zhu Y."/>
            <person name="Wu F."/>
            <person name="Chen Y."/>
            <person name="Wang J."/>
            <person name="Peng C."/>
            <person name="Meng J."/>
            <person name="Yang L."/>
            <person name="Liu J."/>
            <person name="Wen B."/>
            <person name="Zhang N."/>
            <person name="Huang Z."/>
            <person name="Zhu Q."/>
            <person name="Feng Y."/>
            <person name="Mount A."/>
            <person name="Hedgecock D."/>
            <person name="Xu Z."/>
            <person name="Liu Y."/>
            <person name="Domazet-Loso T."/>
            <person name="Du Y."/>
            <person name="Sun X."/>
            <person name="Zhang S."/>
            <person name="Liu B."/>
            <person name="Cheng P."/>
            <person name="Jiang X."/>
            <person name="Li J."/>
            <person name="Fan D."/>
            <person name="Wang W."/>
            <person name="Fu W."/>
            <person name="Wang T."/>
            <person name="Wang B."/>
            <person name="Zhang J."/>
            <person name="Peng Z."/>
            <person name="Li Y."/>
            <person name="Li N."/>
            <person name="Wang J."/>
            <person name="Chen M."/>
            <person name="He Y."/>
            <person name="Tan F."/>
            <person name="Song X."/>
            <person name="Zheng Q."/>
            <person name="Huang R."/>
            <person name="Yang H."/>
            <person name="Du X."/>
            <person name="Chen L."/>
            <person name="Yang M."/>
            <person name="Gaffney P.M."/>
            <person name="Wang S."/>
            <person name="Luo L."/>
            <person name="She Z."/>
            <person name="Ming Y."/>
            <person name="Huang W."/>
            <person name="Zhang S."/>
            <person name="Huang B."/>
            <person name="Zhang Y."/>
            <person name="Qu T."/>
            <person name="Ni P."/>
            <person name="Miao G."/>
            <person name="Wang J."/>
            <person name="Wang Q."/>
            <person name="Steinberg C.E."/>
            <person name="Wang H."/>
            <person name="Li N."/>
            <person name="Qian L."/>
            <person name="Zhang G."/>
            <person name="Li Y."/>
            <person name="Yang H."/>
            <person name="Liu X."/>
            <person name="Wang J."/>
            <person name="Yin Y."/>
            <person name="Wang J."/>
        </authorList>
    </citation>
    <scope>NUCLEOTIDE SEQUENCE [LARGE SCALE GENOMIC DNA]</scope>
    <source>
        <strain evidence="1">05x7-T-G4-1.051#20</strain>
    </source>
</reference>
<dbReference type="HOGENOM" id="CLU_928273_0_0_1"/>
<dbReference type="PANTHER" id="PTHR14187:SF5">
    <property type="entry name" value="HEAT SHOCK 70 KDA PROTEIN 12A"/>
    <property type="match status" value="1"/>
</dbReference>
<accession>K1QYK1</accession>
<dbReference type="AlphaFoldDB" id="K1QYK1"/>
<dbReference type="SUPFAM" id="SSF53067">
    <property type="entry name" value="Actin-like ATPase domain"/>
    <property type="match status" value="1"/>
</dbReference>
<keyword evidence="1" id="KW-0346">Stress response</keyword>
<dbReference type="EMBL" id="JH817526">
    <property type="protein sequence ID" value="EKC26576.1"/>
    <property type="molecule type" value="Genomic_DNA"/>
</dbReference>
<dbReference type="PANTHER" id="PTHR14187">
    <property type="entry name" value="ALPHA KINASE/ELONGATION FACTOR 2 KINASE"/>
    <property type="match status" value="1"/>
</dbReference>
<organism evidence="1">
    <name type="scientific">Magallana gigas</name>
    <name type="common">Pacific oyster</name>
    <name type="synonym">Crassostrea gigas</name>
    <dbReference type="NCBI Taxonomy" id="29159"/>
    <lineage>
        <taxon>Eukaryota</taxon>
        <taxon>Metazoa</taxon>
        <taxon>Spiralia</taxon>
        <taxon>Lophotrochozoa</taxon>
        <taxon>Mollusca</taxon>
        <taxon>Bivalvia</taxon>
        <taxon>Autobranchia</taxon>
        <taxon>Pteriomorphia</taxon>
        <taxon>Ostreida</taxon>
        <taxon>Ostreoidea</taxon>
        <taxon>Ostreidae</taxon>
        <taxon>Magallana</taxon>
    </lineage>
</organism>
<sequence>MMIVAEPEAAFLFSMYQAAHTEDHGSDIRSGIFETGDKYMVVISEENTTEVTVYEVQHNGILMELYKAKGGDWGGNQVNASYYRLITDIVGIDVMEAFRLEYEDDFHELFRTFEKKKMVKTSKKDNARIGLFLPFSLLQTFSKTKFLRSYTNELMNTVVNSIPKYKDRVSFSQGKLRLDAHTFEGLFNESCNSIIYHLKELLKFPNLRDVSSIIVVGQFADSPVFQVALENAFPTKNVIVPQEAKLAILKGAVQSSSYFTNRVAMVKGCAVSLNEVSRSRVKVISDHVNKSLSRAYILSS</sequence>
<evidence type="ECO:0000313" key="1">
    <source>
        <dbReference type="EMBL" id="EKC26576.1"/>
    </source>
</evidence>
<dbReference type="InterPro" id="IPR043129">
    <property type="entry name" value="ATPase_NBD"/>
</dbReference>
<dbReference type="InParanoid" id="K1QYK1"/>
<name>K1QYK1_MAGGI</name>
<gene>
    <name evidence="1" type="ORF">CGI_10001267</name>
</gene>
<proteinExistence type="predicted"/>